<accession>A0A1Q9DWX6</accession>
<dbReference type="EMBL" id="LSRX01000354">
    <property type="protein sequence ID" value="OLP99661.1"/>
    <property type="molecule type" value="Genomic_DNA"/>
</dbReference>
<dbReference type="PANTHER" id="PTHR38899:SF1">
    <property type="entry name" value="PROTEIN KINASE"/>
    <property type="match status" value="1"/>
</dbReference>
<evidence type="ECO:0000313" key="3">
    <source>
        <dbReference type="Proteomes" id="UP000186817"/>
    </source>
</evidence>
<gene>
    <name evidence="2" type="ORF">AK812_SmicGene17762</name>
</gene>
<dbReference type="AlphaFoldDB" id="A0A1Q9DWX6"/>
<keyword evidence="3" id="KW-1185">Reference proteome</keyword>
<dbReference type="PANTHER" id="PTHR38899">
    <property type="entry name" value="DOMAIN OOKINETE PROTEIN, PUTATIVE-RELATED"/>
    <property type="match status" value="1"/>
</dbReference>
<protein>
    <submittedName>
        <fullName evidence="2">Uncharacterized protein</fullName>
    </submittedName>
</protein>
<proteinExistence type="predicted"/>
<name>A0A1Q9DWX6_SYMMI</name>
<dbReference type="Proteomes" id="UP000186817">
    <property type="component" value="Unassembled WGS sequence"/>
</dbReference>
<organism evidence="2 3">
    <name type="scientific">Symbiodinium microadriaticum</name>
    <name type="common">Dinoflagellate</name>
    <name type="synonym">Zooxanthella microadriatica</name>
    <dbReference type="NCBI Taxonomy" id="2951"/>
    <lineage>
        <taxon>Eukaryota</taxon>
        <taxon>Sar</taxon>
        <taxon>Alveolata</taxon>
        <taxon>Dinophyceae</taxon>
        <taxon>Suessiales</taxon>
        <taxon>Symbiodiniaceae</taxon>
        <taxon>Symbiodinium</taxon>
    </lineage>
</organism>
<dbReference type="OrthoDB" id="423017at2759"/>
<sequence>MEPNSNSSAAQSFDLTFPFRHFRTAIYGTAGVRLGVEMLVHIDFEAEFMRRVLTLQSAPTQLRGVFRFALRTGLLQAVEAGVRLRQLTPTLSGGPRATLAKLCDPSRKHHAHAEAPQRESNSTSAKPASGTLRARSPPILPTSSPNRVATFGSGHGARRRNALDWSFLANLCTTAPAGEAPPAQHSVAAHPGLHRLAVGLASPAVLRLPLRADAFLFMLPPGPTAEYACDAGCDLPGYPSAPRRSTASRRRYRLRNLPAALGSCRSLCGLRGLLARHTAAIRARPPQIATNLLHALAAPHCRASGSIAVAAAADHLAAQGYRVPVSDALKPQHPANADDQDQPPGLAAAIRLTSARLRRISLPGFPRAGTFSFVDVRGSLPPTIRDRELELDTGPRRQRSESMYIRKPALIDAEKWDGSYGMLSRDPDDSRVDNNAKTYFDNTTLTPQSTSCLDIGDCCPMPVSRCSSMRSAATSSGNWQQPDCTLIFLDWDDTLFPTTWLESKQAFQAWCRSGAWRSEASPHLDAKDVAMLQDMEQAARAIVATASDLGHVCCVTLAQPPWQEVSMKVFMPKLYELWQDLGIEVAYASQETDSRRYGSSAPAARAIVKDVNEQDDLFKQQQMQKKMKAMEKTVKRVFGQSWKNLISIGDGEAEWDALHDLAFKHVNPTSSRTQRQKELRLKTVKLLEEPTCSLLQSQLQVLEAWLPSIALGDEDISMRLPENEDEILASWLTKHDFSVAPGPAPSLYVRAVLDARPCDRPAGVSTMDGNGM</sequence>
<comment type="caution">
    <text evidence="2">The sequence shown here is derived from an EMBL/GenBank/DDBJ whole genome shotgun (WGS) entry which is preliminary data.</text>
</comment>
<reference evidence="2 3" key="1">
    <citation type="submission" date="2016-02" db="EMBL/GenBank/DDBJ databases">
        <title>Genome analysis of coral dinoflagellate symbionts highlights evolutionary adaptations to a symbiotic lifestyle.</title>
        <authorList>
            <person name="Aranda M."/>
            <person name="Li Y."/>
            <person name="Liew Y.J."/>
            <person name="Baumgarten S."/>
            <person name="Simakov O."/>
            <person name="Wilson M."/>
            <person name="Piel J."/>
            <person name="Ashoor H."/>
            <person name="Bougouffa S."/>
            <person name="Bajic V.B."/>
            <person name="Ryu T."/>
            <person name="Ravasi T."/>
            <person name="Bayer T."/>
            <person name="Micklem G."/>
            <person name="Kim H."/>
            <person name="Bhak J."/>
            <person name="Lajeunesse T.C."/>
            <person name="Voolstra C.R."/>
        </authorList>
    </citation>
    <scope>NUCLEOTIDE SEQUENCE [LARGE SCALE GENOMIC DNA]</scope>
    <source>
        <strain evidence="2 3">CCMP2467</strain>
    </source>
</reference>
<evidence type="ECO:0000313" key="2">
    <source>
        <dbReference type="EMBL" id="OLP99661.1"/>
    </source>
</evidence>
<evidence type="ECO:0000256" key="1">
    <source>
        <dbReference type="SAM" id="MobiDB-lite"/>
    </source>
</evidence>
<feature type="region of interest" description="Disordered" evidence="1">
    <location>
        <begin position="95"/>
        <end position="155"/>
    </location>
</feature>